<proteinExistence type="inferred from homology"/>
<dbReference type="PANTHER" id="PTHR28017">
    <property type="entry name" value="DASH COMPLEX SUBUNIT DAD3"/>
    <property type="match status" value="1"/>
</dbReference>
<comment type="caution">
    <text evidence="19">The sequence shown here is derived from an EMBL/GenBank/DDBJ whole genome shotgun (WGS) entry which is preliminary data.</text>
</comment>
<evidence type="ECO:0000256" key="3">
    <source>
        <dbReference type="ARBA" id="ARBA00004629"/>
    </source>
</evidence>
<dbReference type="AlphaFoldDB" id="A0AAN7TII2"/>
<dbReference type="GO" id="GO:0005874">
    <property type="term" value="C:microtubule"/>
    <property type="evidence" value="ECO:0007669"/>
    <property type="project" value="UniProtKB-KW"/>
</dbReference>
<evidence type="ECO:0000256" key="7">
    <source>
        <dbReference type="ARBA" id="ARBA00022618"/>
    </source>
</evidence>
<keyword evidence="14" id="KW-0131">Cell cycle</keyword>
<evidence type="ECO:0000256" key="5">
    <source>
        <dbReference type="ARBA" id="ARBA00022454"/>
    </source>
</evidence>
<evidence type="ECO:0000256" key="18">
    <source>
        <dbReference type="SAM" id="MobiDB-lite"/>
    </source>
</evidence>
<dbReference type="GO" id="GO:0051010">
    <property type="term" value="F:microtubule plus-end binding"/>
    <property type="evidence" value="ECO:0007669"/>
    <property type="project" value="TreeGrafter"/>
</dbReference>
<dbReference type="GO" id="GO:0042729">
    <property type="term" value="C:DASH complex"/>
    <property type="evidence" value="ECO:0007669"/>
    <property type="project" value="InterPro"/>
</dbReference>
<evidence type="ECO:0000256" key="14">
    <source>
        <dbReference type="ARBA" id="ARBA00023306"/>
    </source>
</evidence>
<evidence type="ECO:0000313" key="20">
    <source>
        <dbReference type="Proteomes" id="UP001310890"/>
    </source>
</evidence>
<dbReference type="Proteomes" id="UP001310890">
    <property type="component" value="Unassembled WGS sequence"/>
</dbReference>
<keyword evidence="12" id="KW-0206">Cytoskeleton</keyword>
<comment type="similarity">
    <text evidence="4">Belongs to the DASH complex DAD3 family.</text>
</comment>
<evidence type="ECO:0000256" key="17">
    <source>
        <dbReference type="ARBA" id="ARBA00044305"/>
    </source>
</evidence>
<dbReference type="PANTHER" id="PTHR28017:SF1">
    <property type="entry name" value="DASH COMPLEX SUBUNIT DAD3"/>
    <property type="match status" value="1"/>
</dbReference>
<accession>A0AAN7TII2</accession>
<evidence type="ECO:0000256" key="16">
    <source>
        <dbReference type="ARBA" id="ARBA00044179"/>
    </source>
</evidence>
<gene>
    <name evidence="19" type="ORF">LTR62_003931</name>
</gene>
<evidence type="ECO:0000313" key="19">
    <source>
        <dbReference type="EMBL" id="KAK5112616.1"/>
    </source>
</evidence>
<dbReference type="GO" id="GO:0072686">
    <property type="term" value="C:mitotic spindle"/>
    <property type="evidence" value="ECO:0007669"/>
    <property type="project" value="InterPro"/>
</dbReference>
<keyword evidence="8" id="KW-0493">Microtubule</keyword>
<keyword evidence="10" id="KW-0159">Chromosome partition</keyword>
<dbReference type="InterPro" id="IPR013965">
    <property type="entry name" value="DASH_Dad3"/>
</dbReference>
<evidence type="ECO:0000256" key="10">
    <source>
        <dbReference type="ARBA" id="ARBA00022829"/>
    </source>
</evidence>
<evidence type="ECO:0000256" key="4">
    <source>
        <dbReference type="ARBA" id="ARBA00006277"/>
    </source>
</evidence>
<organism evidence="19 20">
    <name type="scientific">Meristemomyces frigidus</name>
    <dbReference type="NCBI Taxonomy" id="1508187"/>
    <lineage>
        <taxon>Eukaryota</taxon>
        <taxon>Fungi</taxon>
        <taxon>Dikarya</taxon>
        <taxon>Ascomycota</taxon>
        <taxon>Pezizomycotina</taxon>
        <taxon>Dothideomycetes</taxon>
        <taxon>Dothideomycetidae</taxon>
        <taxon>Mycosphaerellales</taxon>
        <taxon>Teratosphaeriaceae</taxon>
        <taxon>Meristemomyces</taxon>
    </lineage>
</organism>
<evidence type="ECO:0000256" key="11">
    <source>
        <dbReference type="ARBA" id="ARBA00022838"/>
    </source>
</evidence>
<evidence type="ECO:0000256" key="13">
    <source>
        <dbReference type="ARBA" id="ARBA00023242"/>
    </source>
</evidence>
<keyword evidence="6" id="KW-0963">Cytoplasm</keyword>
<evidence type="ECO:0000256" key="12">
    <source>
        <dbReference type="ARBA" id="ARBA00023212"/>
    </source>
</evidence>
<dbReference type="GO" id="GO:0008608">
    <property type="term" value="P:attachment of spindle microtubules to kinetochore"/>
    <property type="evidence" value="ECO:0007669"/>
    <property type="project" value="InterPro"/>
</dbReference>
<comment type="subcellular location">
    <subcellularLocation>
        <location evidence="3">Chromosome</location>
        <location evidence="3">Centromere</location>
        <location evidence="3">Kinetochore</location>
    </subcellularLocation>
    <subcellularLocation>
        <location evidence="2">Cytoplasm</location>
        <location evidence="2">Cytoskeleton</location>
        <location evidence="2">Spindle</location>
    </subcellularLocation>
    <subcellularLocation>
        <location evidence="1">Nucleus</location>
    </subcellularLocation>
</comment>
<evidence type="ECO:0000256" key="9">
    <source>
        <dbReference type="ARBA" id="ARBA00022776"/>
    </source>
</evidence>
<evidence type="ECO:0000256" key="8">
    <source>
        <dbReference type="ARBA" id="ARBA00022701"/>
    </source>
</evidence>
<evidence type="ECO:0000256" key="1">
    <source>
        <dbReference type="ARBA" id="ARBA00004123"/>
    </source>
</evidence>
<sequence>MPSINTVNAVLNHRHWTLQYQSSVPTPKQSWNRHDIRPHTPTPFISDANMDTPLDTRPQAPANGDGDLTPLEQDVLDEYAKLAGNLDNLSVLLAELANNPSAEILDALRGLERKTTTVFTLLKASVYSIVLQQEIFGDEAGVAGDEATPRRR</sequence>
<evidence type="ECO:0000256" key="15">
    <source>
        <dbReference type="ARBA" id="ARBA00023328"/>
    </source>
</evidence>
<evidence type="ECO:0000256" key="6">
    <source>
        <dbReference type="ARBA" id="ARBA00022490"/>
    </source>
</evidence>
<name>A0AAN7TII2_9PEZI</name>
<feature type="region of interest" description="Disordered" evidence="18">
    <location>
        <begin position="42"/>
        <end position="70"/>
    </location>
</feature>
<protein>
    <recommendedName>
        <fullName evidence="16">DASH complex subunit DAD3</fullName>
    </recommendedName>
    <alternativeName>
        <fullName evidence="17">Outer kinetochore protein DAD3</fullName>
    </alternativeName>
</protein>
<keyword evidence="9" id="KW-0498">Mitosis</keyword>
<keyword evidence="15" id="KW-0137">Centromere</keyword>
<keyword evidence="7" id="KW-0132">Cell division</keyword>
<evidence type="ECO:0000256" key="2">
    <source>
        <dbReference type="ARBA" id="ARBA00004186"/>
    </source>
</evidence>
<dbReference type="Pfam" id="PF08656">
    <property type="entry name" value="DASH_Dad3"/>
    <property type="match status" value="1"/>
</dbReference>
<keyword evidence="5" id="KW-0158">Chromosome</keyword>
<dbReference type="EMBL" id="JAVRRL010000029">
    <property type="protein sequence ID" value="KAK5112616.1"/>
    <property type="molecule type" value="Genomic_DNA"/>
</dbReference>
<keyword evidence="13" id="KW-0539">Nucleus</keyword>
<reference evidence="19" key="1">
    <citation type="submission" date="2023-08" db="EMBL/GenBank/DDBJ databases">
        <title>Black Yeasts Isolated from many extreme environments.</title>
        <authorList>
            <person name="Coleine C."/>
            <person name="Stajich J.E."/>
            <person name="Selbmann L."/>
        </authorList>
    </citation>
    <scope>NUCLEOTIDE SEQUENCE</scope>
    <source>
        <strain evidence="19">CCFEE 5401</strain>
    </source>
</reference>
<keyword evidence="11" id="KW-0995">Kinetochore</keyword>
<dbReference type="GO" id="GO:0051301">
    <property type="term" value="P:cell division"/>
    <property type="evidence" value="ECO:0007669"/>
    <property type="project" value="UniProtKB-KW"/>
</dbReference>